<reference evidence="1" key="1">
    <citation type="submission" date="2023-11" db="EMBL/GenBank/DDBJ databases">
        <authorList>
            <person name="Poullet M."/>
        </authorList>
    </citation>
    <scope>NUCLEOTIDE SEQUENCE</scope>
    <source>
        <strain evidence="1">E1834</strain>
    </source>
</reference>
<dbReference type="EMBL" id="CAVMJV010000005">
    <property type="protein sequence ID" value="CAK5031768.1"/>
    <property type="molecule type" value="Genomic_DNA"/>
</dbReference>
<protein>
    <submittedName>
        <fullName evidence="1">Uncharacterized protein</fullName>
    </submittedName>
</protein>
<evidence type="ECO:0000313" key="1">
    <source>
        <dbReference type="EMBL" id="CAK5031768.1"/>
    </source>
</evidence>
<proteinExistence type="predicted"/>
<organism evidence="1 2">
    <name type="scientific">Meloidogyne enterolobii</name>
    <name type="common">Root-knot nematode worm</name>
    <name type="synonym">Meloidogyne mayaguensis</name>
    <dbReference type="NCBI Taxonomy" id="390850"/>
    <lineage>
        <taxon>Eukaryota</taxon>
        <taxon>Metazoa</taxon>
        <taxon>Ecdysozoa</taxon>
        <taxon>Nematoda</taxon>
        <taxon>Chromadorea</taxon>
        <taxon>Rhabditida</taxon>
        <taxon>Tylenchina</taxon>
        <taxon>Tylenchomorpha</taxon>
        <taxon>Tylenchoidea</taxon>
        <taxon>Meloidogynidae</taxon>
        <taxon>Meloidogyninae</taxon>
        <taxon>Meloidogyne</taxon>
    </lineage>
</organism>
<name>A0ACB0Y4J5_MELEN</name>
<keyword evidence="2" id="KW-1185">Reference proteome</keyword>
<evidence type="ECO:0000313" key="2">
    <source>
        <dbReference type="Proteomes" id="UP001497535"/>
    </source>
</evidence>
<sequence>MLKSFKEEVKIRLGIETQVLGQIKENKVDNEEFIKKRSDSGFTETSFLQSEYLKINENIFEEKGIIEELNIPIYLEENSKDFASNEILEKNLENIEEYFVPLKEEIKGEENNNFNLLQIYHPEESLQVSVMLLEQNQQLISPISERTIKIPEEKNKSSSSLDSVGINSEISKISSEEEKELKEQKQHSSPSLKILGFDAKVFESEKDFVFRIKAVVKNEPKKVIDSQIKVEEWLTKYVDVQLFEEDEINEKEGEELLTEKDESEILKKIMKSSRQSSITKEFSEVKEFPVISIKHELQKSKSEAEVSKLIKEQRKEEININTKTFREEFKNFQANLIGKEDWESYRKIIKSASQSSVISKIKEFGETRFDSSISFDQRPKNWEEFEIEIKQKRKLEEKISTKAVEDFKTQKEINFEKLFAQENTNLNMKEKLKEKSFLATKAPIYEKKDFIANLIGKEEWESARKITKSVSQSAINSKIKEFIETRSDSVISIDQRSKDSEEFGIEIKEKRKLNEKINTKSASDYKIKNEIILEKLNSEEKTDKKLKEKLQEKTFLSSKTSIHEKKEFSANFVGKEEWKSDRKIIKLASQSSIKFKGREFSEERASSSISVDQKPKDFEEFEIKIKKKRELEEKIKTKSAGDFKIGSQMIFEQLDKQEKTDLKLKEKLQEKSLLPSKAPIYEEKEFSANLIGKEEWKNAAKLQKSASLSSIISKIREFVETRSDSVISINQRPKDVEEFGIEIKEKRQLEEKINTKAVGDFKIESQMILEKLICEEKADKKLKEKLNEKTFLSFKASIKELKEFSANFVGKEEWESTRKIQKSKSLSSVTLKLKEFIESRASSVLFIEKPKEYLEESEIKLKEKYKIKEKLNTKEMGDLKIGQNIYFEQMSKPEIIGFTQKEKIKEKSILKYKPSTQEIKDFQANLHEKEEWESDRKIIKSASQSSIKFFGREFSEERASSSILINQKQTDFEEVEIKIKDKRPLEEKIKTKSAGDFKIEEGIVMEILPDEGISSSILKEKSNEKFKLSTKAPIYEEKESFNFFEKDKDFQNSRKTQNSSNSSSAFSIFSFSKKSEYSKQKEIKLLDKIKLKEKLNTQSSKNINIFKETIFYKKSNCEEKIFKLIKEKLKENIYLKLIYNLQQIILFGKEEKEEIKKLNKEKNKLKIKFKIKELEKVKIFSTIFIEKFPKIFGEIEEKIKEKSWLEKKINLKESEYSEINIQFIFENNEENIKNALIKINEKIKEKYLFSIKSTKNEFKELNINLTIKEDWGSITKLNKLKNKNLAELKIKEFNKIEVNAIINLIKNLNIFEEVEVNLKEINYLNGEKLKILNGKLEEKLVNVFLVKKDEEGKENFVFNLQKSQDYKLGKTIKLVSWEINKNILEKIEVITPHTIISRNLEIKEAIKKSTEINILNENLGDVKKEMVVVDFKKWVKEEGEYNVEGENQEMIEEGIEILNNLVIVQEYPKVEAEKCKIVLNNVIIEVKMSGGKKVNECCRKILKSPNQFSTKFIVKEFIEEKTSPIISSNLVIPEIFEESEFKIEEKQKVEEKIKVKSAGDIKIQKELVWEKLQDGEISSLNLKEKRDKKALLLTKAPIYEEKEFIVNLIGKTNLEEIQEIKKSKSQTNISFKSKEMNEEGLNSIIYIENKLKDKNEIEVIYSDKYKIQEKLNTQSAGDEKIISEKSLQKSKSEAEVFKLVKEQRKEEININTKTFKEEFKNFQANLIGKEDWESYRKIIKSASQSSVISKIKEFGETRFDSSISFDQRPKIWGEFEIEIKEKRKLEENITTKAVGDFKTQKEINFEKLFSQENTNLNLKEMLKEKSLLSTKAPIYEKKEFFANLILGEESESTRKIQKSASEINTSVKLKEFIENRFDSVISFNQNPKNSEKFEIEIKKRKLEEEINTKAVGDLKIESQIALERSNFEEEANMKLKEKLQEKTFISSKALIHKEKDFSANLIGKEEWESSKKIIKSASQSSIKFKSREFSEERANSVISFYHGQKDFEDSEIEIKEKVKLNEKINTKAIKDIKTQREIKFEKLFAEENTNLNMKEKLKEKSFLSAKAPIYEKKDFTVNLIGEEGWESTIELQKSASLSSVISKVREFVETRSDSVISIEQGPKDREEVEFRIKEERHLKEKININAFEDCKIEEKIVYKKPSTEEKASFNLKEKQEGKMNFNLRASNLSLDLLGKEEWENAGKIQKSASEINISIKLKEFIETKFDSIISFNQRPKDSGEFEIEIKEKRELDEKIKTKSAGNFKIESQIILEHPDSEEKIDMKLKEKLQEKTFLSSKASIKELKEFSANFVGKEEWENSKKIIKSASQSSIKFFGREFSEERAISSISIDQKQKDFEEFEINLKEKRQLKEVMNTQELQNNEIREGVFMEKLQNEGISSLILKEKRNEKDVLSTKVPIYEEEKVSTKLLGKEEMENIRKIQKSKNQTNISFEGREMIVYSDKYKIQEKLNTKTFGDVRIEEEKFLQKSKSEAEVSKLIKEQRKEEININTKTFKEEFKNFQANLIGKEDWESYRKIIKSASQSSVISKIKEFGETRSDSFISFDQRPKTWGEFEIEIKEKRKLAEKINTKAVGELKIESRIALEHPNFEGITDLNLKEKLQDKTFLSSKASIHEKKDFTANLIGKEEWESDRKIIKSASQSSIKFFGREFSEEGAISSISIDQKQKDFKEFEIKIKEKRKLEEKISTKSAGDFKTQNEINLEQSNDKKETSSSIKETPKEKSVLMIKETPKEKTCLSSKASIEEKKEFWLNFEGKQVLESTGKLQKSSSLSTIKFTTKETIEERASSIISLTHPTEYLKEIEIKFKENIKSVENIKIIQRQLNLNQKNEKGREIGKLFKEVCIDKISKKLKAPTFELKQSFINLSTSREALENAQNLIKSPNQNSTNFQSKEFGKEQTQLILQLNSVEKEKSAAEIKILDKIQEKQKAELICEETKNYKNKIGLINEINTIWNISLLKEGEETVGILIKASEKEKIEKVFIAPIKSVSSEIEEIGRENIFVEAEQRNEAEKILKEKIKIFEGKKLKEFGLEEATKTIGLTSKEKDFEEINTKLEEKNEEKVELKSKASIEDKRIIETTITGREEGEDANKIIKSASQSSIKFSGREFSEERAISSISIDQKQKYFEEIEIKIKEKRQLEERIKTKSAGDFKIEGQMIFEQLDVQEKADLKLKEKLQEKALLYSKASLHEEKEFSANLIGKEEWESTRKLQKSASLSSVIFKVREFVETRSDSVISINQRTRDSEELEFKIKEKRQLEEKINTKSVGDFKIERKITRKNLPFIKSLNPRNKRIFSQFCRKRGMGKY</sequence>
<dbReference type="Proteomes" id="UP001497535">
    <property type="component" value="Unassembled WGS sequence"/>
</dbReference>
<accession>A0ACB0Y4J5</accession>
<gene>
    <name evidence="1" type="ORF">MENTE1834_LOCUS7626</name>
</gene>
<comment type="caution">
    <text evidence="1">The sequence shown here is derived from an EMBL/GenBank/DDBJ whole genome shotgun (WGS) entry which is preliminary data.</text>
</comment>